<reference evidence="3 4" key="1">
    <citation type="submission" date="2016-08" db="EMBL/GenBank/DDBJ databases">
        <title>A Parts List for Fungal Cellulosomes Revealed by Comparative Genomics.</title>
        <authorList>
            <consortium name="DOE Joint Genome Institute"/>
            <person name="Haitjema C.H."/>
            <person name="Gilmore S.P."/>
            <person name="Henske J.K."/>
            <person name="Solomon K.V."/>
            <person name="De Groot R."/>
            <person name="Kuo A."/>
            <person name="Mondo S.J."/>
            <person name="Salamov A.A."/>
            <person name="Labutti K."/>
            <person name="Zhao Z."/>
            <person name="Chiniquy J."/>
            <person name="Barry K."/>
            <person name="Brewer H.M."/>
            <person name="Purvine S.O."/>
            <person name="Wright A.T."/>
            <person name="Boxma B."/>
            <person name="Van Alen T."/>
            <person name="Hackstein J.H."/>
            <person name="Baker S.E."/>
            <person name="Grigoriev I.V."/>
            <person name="O'Malley M.A."/>
        </authorList>
    </citation>
    <scope>NUCLEOTIDE SEQUENCE [LARGE SCALE GENOMIC DNA]</scope>
    <source>
        <strain evidence="3 4">G1</strain>
    </source>
</reference>
<accession>A0A1Y2FPD8</accession>
<dbReference type="EMBL" id="MCOG01000003">
    <property type="protein sequence ID" value="ORY85851.1"/>
    <property type="molecule type" value="Genomic_DNA"/>
</dbReference>
<sequence length="601" mass="69450">MNKQNLFICILSHGVNSSKYDLELLNSKIQKSFNIAFGYEKKDDKKKDSKKEKKNSNHNSDIDNTIYCINSNCNSYIKSHSNIEILAKNLLNETKQNLENEIFPSFEKKILEKYYNSETNKNNISNFEKSNSTEKLNENKKNKYNKDEKKILYENCHCNLYISVLGHSLGGLILRYFIKLLYDKNSSINNNGSNDNSINDINEEIYNSLSFIDFIKQKHSYIKNIIPCSYISVATPHLGSCIPDIQTNIQLKSKLTNSFQSIIFSTVFGDTGRELNIPKNSLLGNVLWRNSSNNSNNSSNINDKSVLSENNQKINLLDSKSRTGSRLGLRLLLRKDSNANTSEHNKSNEDLSSTDNKINNEQYINDFNGIEALNNTEFLNKLEKFPCRTLVGCIRNDCFVRYVSALATIIDPKQDLQEKKRLIPDYKEDVKLISYSGFEEKDNDEMNAFYQKRLFEPKYPLNIVDVTTEKVEDPDVNGTIKMMIDELNEIRSKSRRTKNNLFDFNNIDPSAVYVDKENNNQYNLKLAKAINSIKFRRLTIDFQTYNYILQLMTHGLVIGKSFPCDSRTKELMNKMVNYLASIIMVDYLWISKQTNITLNNY</sequence>
<feature type="domain" description="DUF676" evidence="2">
    <location>
        <begin position="160"/>
        <end position="289"/>
    </location>
</feature>
<keyword evidence="4" id="KW-1185">Reference proteome</keyword>
<dbReference type="Pfam" id="PF05057">
    <property type="entry name" value="DUF676"/>
    <property type="match status" value="1"/>
</dbReference>
<dbReference type="InterPro" id="IPR007751">
    <property type="entry name" value="DUF676_lipase-like"/>
</dbReference>
<comment type="caution">
    <text evidence="3">The sequence shown here is derived from an EMBL/GenBank/DDBJ whole genome shotgun (WGS) entry which is preliminary data.</text>
</comment>
<dbReference type="Gene3D" id="3.40.50.1820">
    <property type="entry name" value="alpha/beta hydrolase"/>
    <property type="match status" value="1"/>
</dbReference>
<comment type="similarity">
    <text evidence="1">Belongs to the putative lipase ROG1 family.</text>
</comment>
<evidence type="ECO:0000313" key="4">
    <source>
        <dbReference type="Proteomes" id="UP000193920"/>
    </source>
</evidence>
<proteinExistence type="inferred from homology"/>
<dbReference type="PANTHER" id="PTHR12482">
    <property type="entry name" value="LIPASE ROG1-RELATED-RELATED"/>
    <property type="match status" value="1"/>
</dbReference>
<protein>
    <recommendedName>
        <fullName evidence="2">DUF676 domain-containing protein</fullName>
    </recommendedName>
</protein>
<evidence type="ECO:0000259" key="2">
    <source>
        <dbReference type="Pfam" id="PF05057"/>
    </source>
</evidence>
<dbReference type="SUPFAM" id="SSF53474">
    <property type="entry name" value="alpha/beta-Hydrolases"/>
    <property type="match status" value="1"/>
</dbReference>
<dbReference type="InterPro" id="IPR044294">
    <property type="entry name" value="Lipase-like"/>
</dbReference>
<dbReference type="OrthoDB" id="273452at2759"/>
<organism evidence="3 4">
    <name type="scientific">Neocallimastix californiae</name>
    <dbReference type="NCBI Taxonomy" id="1754190"/>
    <lineage>
        <taxon>Eukaryota</taxon>
        <taxon>Fungi</taxon>
        <taxon>Fungi incertae sedis</taxon>
        <taxon>Chytridiomycota</taxon>
        <taxon>Chytridiomycota incertae sedis</taxon>
        <taxon>Neocallimastigomycetes</taxon>
        <taxon>Neocallimastigales</taxon>
        <taxon>Neocallimastigaceae</taxon>
        <taxon>Neocallimastix</taxon>
    </lineage>
</organism>
<dbReference type="InterPro" id="IPR029058">
    <property type="entry name" value="AB_hydrolase_fold"/>
</dbReference>
<name>A0A1Y2FPD8_9FUNG</name>
<evidence type="ECO:0000256" key="1">
    <source>
        <dbReference type="ARBA" id="ARBA00007920"/>
    </source>
</evidence>
<evidence type="ECO:0000313" key="3">
    <source>
        <dbReference type="EMBL" id="ORY85851.1"/>
    </source>
</evidence>
<dbReference type="AlphaFoldDB" id="A0A1Y2FPD8"/>
<dbReference type="Proteomes" id="UP000193920">
    <property type="component" value="Unassembled WGS sequence"/>
</dbReference>
<gene>
    <name evidence="3" type="ORF">LY90DRAFT_498957</name>
</gene>